<evidence type="ECO:0000313" key="3">
    <source>
        <dbReference type="Proteomes" id="UP000033907"/>
    </source>
</evidence>
<feature type="signal peptide" evidence="1">
    <location>
        <begin position="1"/>
        <end position="19"/>
    </location>
</feature>
<evidence type="ECO:0000313" key="2">
    <source>
        <dbReference type="EMBL" id="KKT11591.1"/>
    </source>
</evidence>
<sequence>MKSMFWLLFLALLPTSVFAQEGPDPQVRIPVHIQVLPKADPETKNRFGLAFWGILPDVTAENILPDGTVKDNGLATLLVGGFVWQHDKKNWLELLVGQKRDQNGYKDSILNMRFVNNQVPHVAIAGEIQQSFRNERKRFFWWVAADTPVHMWRMRAGVETEHIHSFGKTNAHSIGPRVVLPLPLPVRAKALKVGLVTTYQFKKGHDRDFVRVYIITNLSF</sequence>
<organism evidence="2 3">
    <name type="scientific">Candidatus Nomurabacteria bacterium GW2011_GWF2_43_24</name>
    <dbReference type="NCBI Taxonomy" id="1618778"/>
    <lineage>
        <taxon>Bacteria</taxon>
        <taxon>Candidatus Nomuraibacteriota</taxon>
    </lineage>
</organism>
<comment type="caution">
    <text evidence="2">The sequence shown here is derived from an EMBL/GenBank/DDBJ whole genome shotgun (WGS) entry which is preliminary data.</text>
</comment>
<protein>
    <recommendedName>
        <fullName evidence="4">Outer membrane protein beta-barrel domain-containing protein</fullName>
    </recommendedName>
</protein>
<dbReference type="AlphaFoldDB" id="A0A0G1ENH9"/>
<dbReference type="Proteomes" id="UP000033907">
    <property type="component" value="Unassembled WGS sequence"/>
</dbReference>
<name>A0A0G1ENH9_9BACT</name>
<dbReference type="EMBL" id="LCGH01000004">
    <property type="protein sequence ID" value="KKT11591.1"/>
    <property type="molecule type" value="Genomic_DNA"/>
</dbReference>
<reference evidence="2 3" key="1">
    <citation type="journal article" date="2015" name="Nature">
        <title>rRNA introns, odd ribosomes, and small enigmatic genomes across a large radiation of phyla.</title>
        <authorList>
            <person name="Brown C.T."/>
            <person name="Hug L.A."/>
            <person name="Thomas B.C."/>
            <person name="Sharon I."/>
            <person name="Castelle C.J."/>
            <person name="Singh A."/>
            <person name="Wilkins M.J."/>
            <person name="Williams K.H."/>
            <person name="Banfield J.F."/>
        </authorList>
    </citation>
    <scope>NUCLEOTIDE SEQUENCE [LARGE SCALE GENOMIC DNA]</scope>
</reference>
<feature type="chain" id="PRO_5002536941" description="Outer membrane protein beta-barrel domain-containing protein" evidence="1">
    <location>
        <begin position="20"/>
        <end position="220"/>
    </location>
</feature>
<evidence type="ECO:0000256" key="1">
    <source>
        <dbReference type="SAM" id="SignalP"/>
    </source>
</evidence>
<accession>A0A0G1ENH9</accession>
<evidence type="ECO:0008006" key="4">
    <source>
        <dbReference type="Google" id="ProtNLM"/>
    </source>
</evidence>
<gene>
    <name evidence="2" type="ORF">UV91_C0004G0060</name>
</gene>
<proteinExistence type="predicted"/>
<keyword evidence="1" id="KW-0732">Signal</keyword>